<dbReference type="Proteomes" id="UP001152798">
    <property type="component" value="Chromosome 4"/>
</dbReference>
<feature type="coiled-coil region" evidence="1">
    <location>
        <begin position="287"/>
        <end position="597"/>
    </location>
</feature>
<dbReference type="EMBL" id="OV725080">
    <property type="protein sequence ID" value="CAH1400553.1"/>
    <property type="molecule type" value="Genomic_DNA"/>
</dbReference>
<sequence>MSSIKQQSINKRLNDLENELKELHERIFKKRYPFHKDNLIVHKKVNSKKVQKKRALVLAEKNTVNHSPEHLNAVDSVNKIRTHEKDVFCTTTSLTDITSLSSGLDKVFRSIANNDIYHNLQGLQSADQILPKKKSKFSFKRNEENGHINRTISSLLKMKPQKLVRGESSEAAYNPSLLYVTKKATPKSLSVEEETEDHMLDLKLLKERIESVKKKLRDERAQREIAERTISGYRKRLAILEGKAGKTEGQENLQMQPEIPFSDFIISIQKQIKDGHNTNHKGDNNVGEETGKTLASLEKELNEERAKRLEAEKMVSELKKNLEESQKIVTKLEEGRKLAVAMADQFREKATNNDSQEIKKLKAEKVALEMELKCTKESKEVSSDLVKTLVDRAERAEKELIEKMRQCNDFIAKSSLNDPEVVKLIEKHKRAYAELQHEKKKKEMELRNRCNGLLKEIEAATNNADKRYREISEIYNQALIDLKRKESIIEKVEKKKIELEDELKDLKIELEEAAKKNKEQQEHIKSLKDAVKRNDDQFEKTKKEKEYSKEQYASLEAQYSKLHNSIIEQDKVIENLRAELEKEKDSVKIKDKMLNDQADTIKCLRIVADNTKKSLDEERIIKHQLMDDLTISKNSKEKFQSTIETMQKKMKECEEQKTQDNIFLKQLEYKVRQKHMEWKQHIDQLCQEKEKAIQTARFATEKLVKAVNDYESKLIGQKKIQGILNSALKEKNYQLVIAKQQVQELNEEVWKSAQMTEKVRDELQMKLKKACEVCTDIIDSQIPLGS</sequence>
<feature type="coiled-coil region" evidence="1">
    <location>
        <begin position="199"/>
        <end position="236"/>
    </location>
</feature>
<keyword evidence="1" id="KW-0175">Coiled coil</keyword>
<evidence type="ECO:0000256" key="1">
    <source>
        <dbReference type="SAM" id="Coils"/>
    </source>
</evidence>
<organism evidence="2 3">
    <name type="scientific">Nezara viridula</name>
    <name type="common">Southern green stink bug</name>
    <name type="synonym">Cimex viridulus</name>
    <dbReference type="NCBI Taxonomy" id="85310"/>
    <lineage>
        <taxon>Eukaryota</taxon>
        <taxon>Metazoa</taxon>
        <taxon>Ecdysozoa</taxon>
        <taxon>Arthropoda</taxon>
        <taxon>Hexapoda</taxon>
        <taxon>Insecta</taxon>
        <taxon>Pterygota</taxon>
        <taxon>Neoptera</taxon>
        <taxon>Paraneoptera</taxon>
        <taxon>Hemiptera</taxon>
        <taxon>Heteroptera</taxon>
        <taxon>Panheteroptera</taxon>
        <taxon>Pentatomomorpha</taxon>
        <taxon>Pentatomoidea</taxon>
        <taxon>Pentatomidae</taxon>
        <taxon>Pentatominae</taxon>
        <taxon>Nezara</taxon>
    </lineage>
</organism>
<dbReference type="AlphaFoldDB" id="A0A9P0MLW6"/>
<evidence type="ECO:0000313" key="3">
    <source>
        <dbReference type="Proteomes" id="UP001152798"/>
    </source>
</evidence>
<protein>
    <submittedName>
        <fullName evidence="2">Uncharacterized protein</fullName>
    </submittedName>
</protein>
<gene>
    <name evidence="2" type="ORF">NEZAVI_LOCUS9768</name>
</gene>
<reference evidence="2" key="1">
    <citation type="submission" date="2022-01" db="EMBL/GenBank/DDBJ databases">
        <authorList>
            <person name="King R."/>
        </authorList>
    </citation>
    <scope>NUCLEOTIDE SEQUENCE</scope>
</reference>
<dbReference type="OrthoDB" id="7451790at2759"/>
<proteinExistence type="predicted"/>
<accession>A0A9P0MLW6</accession>
<evidence type="ECO:0000313" key="2">
    <source>
        <dbReference type="EMBL" id="CAH1400553.1"/>
    </source>
</evidence>
<name>A0A9P0MLW6_NEZVI</name>
<keyword evidence="3" id="KW-1185">Reference proteome</keyword>